<gene>
    <name evidence="1" type="ORF">GLW05_16935</name>
</gene>
<name>A0A6I5A4K9_9BACI</name>
<evidence type="ECO:0000313" key="1">
    <source>
        <dbReference type="EMBL" id="MYL35265.1"/>
    </source>
</evidence>
<accession>A0A6I5A4K9</accession>
<protein>
    <submittedName>
        <fullName evidence="1">Uncharacterized protein</fullName>
    </submittedName>
</protein>
<organism evidence="1 2">
    <name type="scientific">Pontibacillus yanchengensis</name>
    <dbReference type="NCBI Taxonomy" id="462910"/>
    <lineage>
        <taxon>Bacteria</taxon>
        <taxon>Bacillati</taxon>
        <taxon>Bacillota</taxon>
        <taxon>Bacilli</taxon>
        <taxon>Bacillales</taxon>
        <taxon>Bacillaceae</taxon>
        <taxon>Pontibacillus</taxon>
    </lineage>
</organism>
<comment type="caution">
    <text evidence="1">The sequence shown here is derived from an EMBL/GenBank/DDBJ whole genome shotgun (WGS) entry which is preliminary data.</text>
</comment>
<reference evidence="1 2" key="1">
    <citation type="submission" date="2019-11" db="EMBL/GenBank/DDBJ databases">
        <title>Genome sequences of 17 halophilic strains isolated from different environments.</title>
        <authorList>
            <person name="Furrow R.E."/>
        </authorList>
    </citation>
    <scope>NUCLEOTIDE SEQUENCE [LARGE SCALE GENOMIC DNA]</scope>
    <source>
        <strain evidence="1 2">22514_16_FS</strain>
    </source>
</reference>
<proteinExistence type="predicted"/>
<dbReference type="OrthoDB" id="2791683at2"/>
<sequence>MDNNLSKQITEAVNRRFAKRRKIDIIKLLDHKKNRWIKISKVELVTNYKVRCKFEVSKDLKTMIQEDFFAEYDSSIENVPKSILVIPALSNISTIAWVLKANVYLDELDSNFYNSLQTIKRSFQKLYPNIDFIGEIYPKYLKDNKGYSRKNSALLFSGGVDSTVTYINHRRENPLLITGWGPDMNLTKHKEWKEVQNFMIRFGKKNQLQNCFVKTNMSEFFRRLPLTKIINRKSSKMLYWYPHIQHGLALLGLCAPISFSKGLEKIYIASSNSSEFPIPYGSHPTIENNTHWGETKCIYDGFDYERQDKIRLIKDYIFTKDKDLQIRVCFISPGGNNCSRCTKCKDTIIGLVLEGINPNNHGFTVNEQTFQSTIDSFENGRRKFGDIAYFYRYFSIQKRAQTQINAIDPKYKFFYEWLINTNLKSFLTFQASKEMSKYSL</sequence>
<dbReference type="EMBL" id="WMEQ01000015">
    <property type="protein sequence ID" value="MYL35265.1"/>
    <property type="molecule type" value="Genomic_DNA"/>
</dbReference>
<evidence type="ECO:0000313" key="2">
    <source>
        <dbReference type="Proteomes" id="UP000468638"/>
    </source>
</evidence>
<dbReference type="AlphaFoldDB" id="A0A6I5A4K9"/>
<dbReference type="RefSeq" id="WP_160849656.1">
    <property type="nucleotide sequence ID" value="NZ_WMEQ01000015.1"/>
</dbReference>
<dbReference type="Proteomes" id="UP000468638">
    <property type="component" value="Unassembled WGS sequence"/>
</dbReference>